<dbReference type="GO" id="GO:0005524">
    <property type="term" value="F:ATP binding"/>
    <property type="evidence" value="ECO:0007669"/>
    <property type="project" value="UniProtKB-KW"/>
</dbReference>
<evidence type="ECO:0000256" key="2">
    <source>
        <dbReference type="ARBA" id="ARBA00022527"/>
    </source>
</evidence>
<dbReference type="AlphaFoldDB" id="A0A162IBG7"/>
<evidence type="ECO:0000256" key="4">
    <source>
        <dbReference type="ARBA" id="ARBA00022741"/>
    </source>
</evidence>
<dbReference type="OrthoDB" id="4062651at2759"/>
<dbReference type="PROSITE" id="PS50011">
    <property type="entry name" value="PROTEIN_KINASE_DOM"/>
    <property type="match status" value="1"/>
</dbReference>
<keyword evidence="3" id="KW-0808">Transferase</keyword>
<evidence type="ECO:0000313" key="10">
    <source>
        <dbReference type="EMBL" id="OAA54775.1"/>
    </source>
</evidence>
<feature type="domain" description="Protein kinase" evidence="9">
    <location>
        <begin position="1"/>
        <end position="190"/>
    </location>
</feature>
<dbReference type="SUPFAM" id="SSF56112">
    <property type="entry name" value="Protein kinase-like (PK-like)"/>
    <property type="match status" value="1"/>
</dbReference>
<evidence type="ECO:0000256" key="6">
    <source>
        <dbReference type="ARBA" id="ARBA00022840"/>
    </source>
</evidence>
<comment type="catalytic activity">
    <reaction evidence="7">
        <text>L-threonyl-[protein] + ATP = O-phospho-L-threonyl-[protein] + ADP + H(+)</text>
        <dbReference type="Rhea" id="RHEA:46608"/>
        <dbReference type="Rhea" id="RHEA-COMP:11060"/>
        <dbReference type="Rhea" id="RHEA-COMP:11605"/>
        <dbReference type="ChEBI" id="CHEBI:15378"/>
        <dbReference type="ChEBI" id="CHEBI:30013"/>
        <dbReference type="ChEBI" id="CHEBI:30616"/>
        <dbReference type="ChEBI" id="CHEBI:61977"/>
        <dbReference type="ChEBI" id="CHEBI:456216"/>
        <dbReference type="EC" id="2.7.11.1"/>
    </reaction>
</comment>
<protein>
    <recommendedName>
        <fullName evidence="1">non-specific serine/threonine protein kinase</fullName>
        <ecNumber evidence="1">2.7.11.1</ecNumber>
    </recommendedName>
</protein>
<dbReference type="PANTHER" id="PTHR24356">
    <property type="entry name" value="SERINE/THREONINE-PROTEIN KINASE"/>
    <property type="match status" value="1"/>
</dbReference>
<evidence type="ECO:0000259" key="9">
    <source>
        <dbReference type="PROSITE" id="PS50011"/>
    </source>
</evidence>
<keyword evidence="4" id="KW-0547">Nucleotide-binding</keyword>
<name>A0A162IBG7_9HYPO</name>
<organism evidence="10 11">
    <name type="scientific">Niveomyces insectorum RCEF 264</name>
    <dbReference type="NCBI Taxonomy" id="1081102"/>
    <lineage>
        <taxon>Eukaryota</taxon>
        <taxon>Fungi</taxon>
        <taxon>Dikarya</taxon>
        <taxon>Ascomycota</taxon>
        <taxon>Pezizomycotina</taxon>
        <taxon>Sordariomycetes</taxon>
        <taxon>Hypocreomycetidae</taxon>
        <taxon>Hypocreales</taxon>
        <taxon>Cordycipitaceae</taxon>
        <taxon>Niveomyces</taxon>
    </lineage>
</organism>
<dbReference type="InterPro" id="IPR011009">
    <property type="entry name" value="Kinase-like_dom_sf"/>
</dbReference>
<dbReference type="STRING" id="1081102.A0A162IBG7"/>
<keyword evidence="6" id="KW-0067">ATP-binding</keyword>
<comment type="caution">
    <text evidence="10">The sequence shown here is derived from an EMBL/GenBank/DDBJ whole genome shotgun (WGS) entry which is preliminary data.</text>
</comment>
<proteinExistence type="predicted"/>
<evidence type="ECO:0000256" key="1">
    <source>
        <dbReference type="ARBA" id="ARBA00012513"/>
    </source>
</evidence>
<dbReference type="PROSITE" id="PS00108">
    <property type="entry name" value="PROTEIN_KINASE_ST"/>
    <property type="match status" value="1"/>
</dbReference>
<reference evidence="10 11" key="1">
    <citation type="journal article" date="2016" name="Genome Biol. Evol.">
        <title>Divergent and convergent evolution of fungal pathogenicity.</title>
        <authorList>
            <person name="Shang Y."/>
            <person name="Xiao G."/>
            <person name="Zheng P."/>
            <person name="Cen K."/>
            <person name="Zhan S."/>
            <person name="Wang C."/>
        </authorList>
    </citation>
    <scope>NUCLEOTIDE SEQUENCE [LARGE SCALE GENOMIC DNA]</scope>
    <source>
        <strain evidence="10 11">RCEF 264</strain>
    </source>
</reference>
<dbReference type="Proteomes" id="UP000076874">
    <property type="component" value="Unassembled WGS sequence"/>
</dbReference>
<accession>A0A162IBG7</accession>
<dbReference type="Pfam" id="PF00069">
    <property type="entry name" value="Pkinase"/>
    <property type="match status" value="1"/>
</dbReference>
<dbReference type="EC" id="2.7.11.1" evidence="1"/>
<gene>
    <name evidence="10" type="ORF">SPI_08646</name>
</gene>
<evidence type="ECO:0000256" key="5">
    <source>
        <dbReference type="ARBA" id="ARBA00022777"/>
    </source>
</evidence>
<dbReference type="GO" id="GO:0035556">
    <property type="term" value="P:intracellular signal transduction"/>
    <property type="evidence" value="ECO:0007669"/>
    <property type="project" value="TreeGrafter"/>
</dbReference>
<evidence type="ECO:0000256" key="3">
    <source>
        <dbReference type="ARBA" id="ARBA00022679"/>
    </source>
</evidence>
<dbReference type="EMBL" id="AZHD01000022">
    <property type="protein sequence ID" value="OAA54775.1"/>
    <property type="molecule type" value="Genomic_DNA"/>
</dbReference>
<sequence>MLDFCDDGDDAFLAIEYMPNGSLATYLRKNEATITTELRTRWIRQTVEGVALLHANGVIHADLKPTNLLLDGDLNLRIADFGGCSLLGQPPYILESGPFYLPAAWRDKDELGCNAATDLFALGSCIFQIATGRQPYDGMEDGDVEKKFASREFPSLDGVLFAGVVRRCWLSELESAEAVLDALTLEAKNS</sequence>
<evidence type="ECO:0000256" key="7">
    <source>
        <dbReference type="ARBA" id="ARBA00047899"/>
    </source>
</evidence>
<dbReference type="InterPro" id="IPR008271">
    <property type="entry name" value="Ser/Thr_kinase_AS"/>
</dbReference>
<comment type="catalytic activity">
    <reaction evidence="8">
        <text>L-seryl-[protein] + ATP = O-phospho-L-seryl-[protein] + ADP + H(+)</text>
        <dbReference type="Rhea" id="RHEA:17989"/>
        <dbReference type="Rhea" id="RHEA-COMP:9863"/>
        <dbReference type="Rhea" id="RHEA-COMP:11604"/>
        <dbReference type="ChEBI" id="CHEBI:15378"/>
        <dbReference type="ChEBI" id="CHEBI:29999"/>
        <dbReference type="ChEBI" id="CHEBI:30616"/>
        <dbReference type="ChEBI" id="CHEBI:83421"/>
        <dbReference type="ChEBI" id="CHEBI:456216"/>
        <dbReference type="EC" id="2.7.11.1"/>
    </reaction>
</comment>
<evidence type="ECO:0000313" key="11">
    <source>
        <dbReference type="Proteomes" id="UP000076874"/>
    </source>
</evidence>
<dbReference type="PANTHER" id="PTHR24356:SF163">
    <property type="entry name" value="3-PHOSPHOINOSITIDE-DEPENDENT PROTEIN KINASE 1-RELATED"/>
    <property type="match status" value="1"/>
</dbReference>
<keyword evidence="5 10" id="KW-0418">Kinase</keyword>
<dbReference type="Gene3D" id="1.10.510.10">
    <property type="entry name" value="Transferase(Phosphotransferase) domain 1"/>
    <property type="match status" value="1"/>
</dbReference>
<evidence type="ECO:0000256" key="8">
    <source>
        <dbReference type="ARBA" id="ARBA00048679"/>
    </source>
</evidence>
<keyword evidence="11" id="KW-1185">Reference proteome</keyword>
<dbReference type="InterPro" id="IPR000719">
    <property type="entry name" value="Prot_kinase_dom"/>
</dbReference>
<keyword evidence="2" id="KW-0723">Serine/threonine-protein kinase</keyword>
<dbReference type="GO" id="GO:0004674">
    <property type="term" value="F:protein serine/threonine kinase activity"/>
    <property type="evidence" value="ECO:0007669"/>
    <property type="project" value="UniProtKB-KW"/>
</dbReference>
<dbReference type="SMART" id="SM00220">
    <property type="entry name" value="S_TKc"/>
    <property type="match status" value="1"/>
</dbReference>
<dbReference type="InterPro" id="IPR050236">
    <property type="entry name" value="Ser_Thr_kinase_AGC"/>
</dbReference>